<dbReference type="GO" id="GO:0008168">
    <property type="term" value="F:methyltransferase activity"/>
    <property type="evidence" value="ECO:0007669"/>
    <property type="project" value="InterPro"/>
</dbReference>
<dbReference type="InterPro" id="IPR006367">
    <property type="entry name" value="Sirohaem_synthase_N"/>
</dbReference>
<dbReference type="SUPFAM" id="SSF51735">
    <property type="entry name" value="NAD(P)-binding Rossmann-fold domains"/>
    <property type="match status" value="1"/>
</dbReference>
<evidence type="ECO:0000313" key="8">
    <source>
        <dbReference type="EMBL" id="EFP98125.1"/>
    </source>
</evidence>
<dbReference type="Pfam" id="PF13241">
    <property type="entry name" value="NAD_binding_7"/>
    <property type="match status" value="1"/>
</dbReference>
<dbReference type="EMBL" id="AEIU01000022">
    <property type="protein sequence ID" value="EFP98125.1"/>
    <property type="molecule type" value="Genomic_DNA"/>
</dbReference>
<dbReference type="SUPFAM" id="SSF75615">
    <property type="entry name" value="Siroheme synthase middle domains-like"/>
    <property type="match status" value="1"/>
</dbReference>
<dbReference type="GO" id="GO:0019354">
    <property type="term" value="P:siroheme biosynthetic process"/>
    <property type="evidence" value="ECO:0007669"/>
    <property type="project" value="UniProtKB-UniPathway"/>
</dbReference>
<dbReference type="EC" id="1.3.1.76" evidence="2"/>
<comment type="pathway">
    <text evidence="1">Porphyrin-containing compound metabolism; siroheme biosynthesis; sirohydrochlorin from precorrin-2: step 1/1.</text>
</comment>
<dbReference type="InterPro" id="IPR019478">
    <property type="entry name" value="Sirohaem_synthase_dimer_dom"/>
</dbReference>
<dbReference type="InterPro" id="IPR035996">
    <property type="entry name" value="4pyrrol_Methylase_sf"/>
</dbReference>
<evidence type="ECO:0000256" key="1">
    <source>
        <dbReference type="ARBA" id="ARBA00005010"/>
    </source>
</evidence>
<dbReference type="NCBIfam" id="TIGR01470">
    <property type="entry name" value="cysG_Nterm"/>
    <property type="match status" value="1"/>
</dbReference>
<dbReference type="Gene3D" id="3.30.160.110">
    <property type="entry name" value="Siroheme synthase, domain 2"/>
    <property type="match status" value="1"/>
</dbReference>
<dbReference type="InterPro" id="IPR028161">
    <property type="entry name" value="Met8-like"/>
</dbReference>
<dbReference type="SUPFAM" id="SSF53790">
    <property type="entry name" value="Tetrapyrrole methylase"/>
    <property type="match status" value="1"/>
</dbReference>
<evidence type="ECO:0000256" key="3">
    <source>
        <dbReference type="ARBA" id="ARBA00023002"/>
    </source>
</evidence>
<dbReference type="UniPathway" id="UPA00262">
    <property type="reaction ID" value="UER00222"/>
</dbReference>
<comment type="caution">
    <text evidence="8">The sequence shown here is derived from an EMBL/GenBank/DDBJ whole genome shotgun (WGS) entry which is preliminary data.</text>
</comment>
<evidence type="ECO:0000256" key="4">
    <source>
        <dbReference type="ARBA" id="ARBA00023027"/>
    </source>
</evidence>
<dbReference type="GO" id="GO:0004325">
    <property type="term" value="F:ferrochelatase activity"/>
    <property type="evidence" value="ECO:0007669"/>
    <property type="project" value="InterPro"/>
</dbReference>
<dbReference type="Gene3D" id="3.40.1010.10">
    <property type="entry name" value="Cobalt-precorrin-4 Transmethylase, Domain 1"/>
    <property type="match status" value="1"/>
</dbReference>
<evidence type="ECO:0000259" key="7">
    <source>
        <dbReference type="Pfam" id="PF10414"/>
    </source>
</evidence>
<dbReference type="RefSeq" id="WP_009599620.1">
    <property type="nucleotide sequence ID" value="NZ_AEIU01000022.1"/>
</dbReference>
<dbReference type="PANTHER" id="PTHR35330">
    <property type="entry name" value="SIROHEME BIOSYNTHESIS PROTEIN MET8"/>
    <property type="match status" value="1"/>
</dbReference>
<accession>E3BFE7</accession>
<dbReference type="Proteomes" id="UP000002943">
    <property type="component" value="Unassembled WGS sequence"/>
</dbReference>
<dbReference type="Gene3D" id="1.10.8.210">
    <property type="entry name" value="Sirohaem synthase, dimerisation domain"/>
    <property type="match status" value="1"/>
</dbReference>
<organism evidence="8 9">
    <name type="scientific">Vibrio caribbeanicus ATCC BAA-2122</name>
    <dbReference type="NCBI Taxonomy" id="796620"/>
    <lineage>
        <taxon>Bacteria</taxon>
        <taxon>Pseudomonadati</taxon>
        <taxon>Pseudomonadota</taxon>
        <taxon>Gammaproteobacteria</taxon>
        <taxon>Vibrionales</taxon>
        <taxon>Vibrionaceae</taxon>
        <taxon>Vibrio</taxon>
    </lineage>
</organism>
<dbReference type="InterPro" id="IPR037115">
    <property type="entry name" value="Sirohaem_synt_dimer_dom_sf"/>
</dbReference>
<evidence type="ECO:0000256" key="2">
    <source>
        <dbReference type="ARBA" id="ARBA00012400"/>
    </source>
</evidence>
<dbReference type="PANTHER" id="PTHR35330:SF1">
    <property type="entry name" value="SIROHEME BIOSYNTHESIS PROTEIN MET8"/>
    <property type="match status" value="1"/>
</dbReference>
<reference evidence="8 9" key="1">
    <citation type="journal article" date="2012" name="Int. J. Syst. Evol. Microbiol.">
        <title>Vibrio caribbeanicus sp. nov., isolated from the marine sponge Scleritoderma cyanea.</title>
        <authorList>
            <person name="Hoffmann M."/>
            <person name="Monday S.R."/>
            <person name="Allard M.W."/>
            <person name="Strain E.A."/>
            <person name="Whittaker P."/>
            <person name="Naum M."/>
            <person name="McCarthy P.J."/>
            <person name="Lopez J.V."/>
            <person name="Fischer M."/>
            <person name="Brown E.W."/>
        </authorList>
    </citation>
    <scope>NUCLEOTIDE SEQUENCE [LARGE SCALE GENOMIC DNA]</scope>
    <source>
        <strain evidence="8 9">ATCC BAA-2122</strain>
    </source>
</reference>
<keyword evidence="9" id="KW-1185">Reference proteome</keyword>
<dbReference type="Gene3D" id="3.40.50.720">
    <property type="entry name" value="NAD(P)-binding Rossmann-like Domain"/>
    <property type="match status" value="1"/>
</dbReference>
<dbReference type="STRING" id="796620.VIBC2010_10062"/>
<keyword evidence="5" id="KW-0627">Porphyrin biosynthesis</keyword>
<protein>
    <recommendedName>
        <fullName evidence="2">precorrin-2 dehydrogenase</fullName>
        <ecNumber evidence="2">1.3.1.76</ecNumber>
    </recommendedName>
</protein>
<dbReference type="OrthoDB" id="9815856at2"/>
<feature type="domain" description="Sirohaem synthase dimerisation" evidence="7">
    <location>
        <begin position="152"/>
        <end position="194"/>
    </location>
</feature>
<keyword evidence="3" id="KW-0560">Oxidoreductase</keyword>
<dbReference type="GO" id="GO:0043115">
    <property type="term" value="F:precorrin-2 dehydrogenase activity"/>
    <property type="evidence" value="ECO:0007669"/>
    <property type="project" value="UniProtKB-EC"/>
</dbReference>
<gene>
    <name evidence="8" type="ORF">VIBC2010_10062</name>
</gene>
<dbReference type="InterPro" id="IPR036291">
    <property type="entry name" value="NAD(P)-bd_dom_sf"/>
</dbReference>
<dbReference type="InterPro" id="IPR014777">
    <property type="entry name" value="4pyrrole_Mease_sub1"/>
</dbReference>
<name>E3BFE7_9VIBR</name>
<comment type="catalytic activity">
    <reaction evidence="6">
        <text>precorrin-2 + NAD(+) = sirohydrochlorin + NADH + 2 H(+)</text>
        <dbReference type="Rhea" id="RHEA:15613"/>
        <dbReference type="ChEBI" id="CHEBI:15378"/>
        <dbReference type="ChEBI" id="CHEBI:57540"/>
        <dbReference type="ChEBI" id="CHEBI:57945"/>
        <dbReference type="ChEBI" id="CHEBI:58351"/>
        <dbReference type="ChEBI" id="CHEBI:58827"/>
        <dbReference type="EC" id="1.3.1.76"/>
    </reaction>
</comment>
<evidence type="ECO:0000256" key="5">
    <source>
        <dbReference type="ARBA" id="ARBA00023244"/>
    </source>
</evidence>
<dbReference type="AlphaFoldDB" id="E3BFE7"/>
<evidence type="ECO:0000256" key="6">
    <source>
        <dbReference type="ARBA" id="ARBA00047561"/>
    </source>
</evidence>
<evidence type="ECO:0000313" key="9">
    <source>
        <dbReference type="Proteomes" id="UP000002943"/>
    </source>
</evidence>
<keyword evidence="4" id="KW-0520">NAD</keyword>
<dbReference type="Pfam" id="PF10414">
    <property type="entry name" value="CysG_dimeriser"/>
    <property type="match status" value="1"/>
</dbReference>
<dbReference type="eggNOG" id="COG1648">
    <property type="taxonomic scope" value="Bacteria"/>
</dbReference>
<proteinExistence type="predicted"/>
<sequence length="310" mass="35663">MQYFPLFMDLRTKPVLVIGGGEVACRKVDTLLRAQAQVTIISPEIETYLKSLVEEEACHWIQSEYSDAYLTKEYVQVWATTDSREINHQIHADATKKRILVNVVDDQPYCDFITPSIINRGKVQLAISSGGAAPVLIRNLREKMEAILPKNLSLLADFAASKRAHIKQILPSVDMRRRFWEKFFAVNDVKMASDLEMLERVYKSLSCENFQPVHRLTWIEYGNDVELLTLKALQIMQQAEVVLYSSECPFDFVDLIRRDAERVCCENDGEIDNWLIQLERTKKSVVVFCNSDRLDMLASRREVQIIGLGR</sequence>